<name>A0A3N4L0I6_9PEZI</name>
<gene>
    <name evidence="2" type="ORF">P167DRAFT_602528</name>
</gene>
<dbReference type="EMBL" id="ML119109">
    <property type="protein sequence ID" value="RPB16330.1"/>
    <property type="molecule type" value="Genomic_DNA"/>
</dbReference>
<evidence type="ECO:0000256" key="1">
    <source>
        <dbReference type="SAM" id="MobiDB-lite"/>
    </source>
</evidence>
<dbReference type="Proteomes" id="UP000277580">
    <property type="component" value="Unassembled WGS sequence"/>
</dbReference>
<organism evidence="2 3">
    <name type="scientific">Morchella conica CCBAS932</name>
    <dbReference type="NCBI Taxonomy" id="1392247"/>
    <lineage>
        <taxon>Eukaryota</taxon>
        <taxon>Fungi</taxon>
        <taxon>Dikarya</taxon>
        <taxon>Ascomycota</taxon>
        <taxon>Pezizomycotina</taxon>
        <taxon>Pezizomycetes</taxon>
        <taxon>Pezizales</taxon>
        <taxon>Morchellaceae</taxon>
        <taxon>Morchella</taxon>
    </lineage>
</organism>
<dbReference type="SUPFAM" id="SSF48452">
    <property type="entry name" value="TPR-like"/>
    <property type="match status" value="1"/>
</dbReference>
<dbReference type="OrthoDB" id="5328412at2759"/>
<accession>A0A3N4L0I6</accession>
<feature type="region of interest" description="Disordered" evidence="1">
    <location>
        <begin position="175"/>
        <end position="215"/>
    </location>
</feature>
<sequence length="477" mass="50573">MPKHRFPPKPQNNKRKNKKARLSLSCIGIEHEESGDRWRPGDKLKAGRFYQRAIGSYTTVLQLNPTSFDAAYNLARLQYQLAQHPELTGSTHRASRLLLKTAVDSHRRCLALDPANEDALFNTGQVLCSFAEVLIEYRTAPIEAKTEAAQLLVEAVETLQRCLALQEAHYAALQQTQTHTQTQTQTQTGDGDTAMDMTDDPTPAPTAPSSQTTATEQWAIIQPPTTPSTLLDTTLALLSTLATLLPLTHLPHTPPLPTTLSTAHTLLTATLPPLALAASREPEAALVRANLLAAAAEATYRAGGALADYEAGIAAAFAGVEGVQALCDRADAHIQLAGSVPDEGVAWRHYSAAAAALGSAAAAEPGRGEIHVARGDVELLRARLGVEVAVGSRGVLVRNAGVYYRGARRLGGAVEGEAGVKERMVVVESGGEGVEEVLRGLKEGGEAVWAVVVEAVEEGLVGGEWLERVGVSVGGEV</sequence>
<feature type="region of interest" description="Disordered" evidence="1">
    <location>
        <begin position="1"/>
        <end position="20"/>
    </location>
</feature>
<dbReference type="InParanoid" id="A0A3N4L0I6"/>
<evidence type="ECO:0008006" key="4">
    <source>
        <dbReference type="Google" id="ProtNLM"/>
    </source>
</evidence>
<evidence type="ECO:0000313" key="2">
    <source>
        <dbReference type="EMBL" id="RPB16330.1"/>
    </source>
</evidence>
<dbReference type="AlphaFoldDB" id="A0A3N4L0I6"/>
<dbReference type="Gene3D" id="1.25.40.10">
    <property type="entry name" value="Tetratricopeptide repeat domain"/>
    <property type="match status" value="1"/>
</dbReference>
<feature type="compositionally biased region" description="Low complexity" evidence="1">
    <location>
        <begin position="175"/>
        <end position="196"/>
    </location>
</feature>
<proteinExistence type="predicted"/>
<protein>
    <recommendedName>
        <fullName evidence="4">TPR-like protein</fullName>
    </recommendedName>
</protein>
<dbReference type="InterPro" id="IPR011990">
    <property type="entry name" value="TPR-like_helical_dom_sf"/>
</dbReference>
<reference evidence="2 3" key="1">
    <citation type="journal article" date="2018" name="Nat. Ecol. Evol.">
        <title>Pezizomycetes genomes reveal the molecular basis of ectomycorrhizal truffle lifestyle.</title>
        <authorList>
            <person name="Murat C."/>
            <person name="Payen T."/>
            <person name="Noel B."/>
            <person name="Kuo A."/>
            <person name="Morin E."/>
            <person name="Chen J."/>
            <person name="Kohler A."/>
            <person name="Krizsan K."/>
            <person name="Balestrini R."/>
            <person name="Da Silva C."/>
            <person name="Montanini B."/>
            <person name="Hainaut M."/>
            <person name="Levati E."/>
            <person name="Barry K.W."/>
            <person name="Belfiori B."/>
            <person name="Cichocki N."/>
            <person name="Clum A."/>
            <person name="Dockter R.B."/>
            <person name="Fauchery L."/>
            <person name="Guy J."/>
            <person name="Iotti M."/>
            <person name="Le Tacon F."/>
            <person name="Lindquist E.A."/>
            <person name="Lipzen A."/>
            <person name="Malagnac F."/>
            <person name="Mello A."/>
            <person name="Molinier V."/>
            <person name="Miyauchi S."/>
            <person name="Poulain J."/>
            <person name="Riccioni C."/>
            <person name="Rubini A."/>
            <person name="Sitrit Y."/>
            <person name="Splivallo R."/>
            <person name="Traeger S."/>
            <person name="Wang M."/>
            <person name="Zifcakova L."/>
            <person name="Wipf D."/>
            <person name="Zambonelli A."/>
            <person name="Paolocci F."/>
            <person name="Nowrousian M."/>
            <person name="Ottonello S."/>
            <person name="Baldrian P."/>
            <person name="Spatafora J.W."/>
            <person name="Henrissat B."/>
            <person name="Nagy L.G."/>
            <person name="Aury J.M."/>
            <person name="Wincker P."/>
            <person name="Grigoriev I.V."/>
            <person name="Bonfante P."/>
            <person name="Martin F.M."/>
        </authorList>
    </citation>
    <scope>NUCLEOTIDE SEQUENCE [LARGE SCALE GENOMIC DNA]</scope>
    <source>
        <strain evidence="2 3">CCBAS932</strain>
    </source>
</reference>
<keyword evidence="3" id="KW-1185">Reference proteome</keyword>
<evidence type="ECO:0000313" key="3">
    <source>
        <dbReference type="Proteomes" id="UP000277580"/>
    </source>
</evidence>